<evidence type="ECO:0000256" key="1">
    <source>
        <dbReference type="SAM" id="Phobius"/>
    </source>
</evidence>
<protein>
    <submittedName>
        <fullName evidence="2">DUF1294 domain-containing protein</fullName>
    </submittedName>
</protein>
<dbReference type="EMBL" id="JARVCO010000012">
    <property type="protein sequence ID" value="MDZ8120135.1"/>
    <property type="molecule type" value="Genomic_DNA"/>
</dbReference>
<dbReference type="InterPro" id="IPR010718">
    <property type="entry name" value="DUF1294"/>
</dbReference>
<proteinExistence type="predicted"/>
<accession>A0ABU5N112</accession>
<name>A0ABU5N112_9BACT</name>
<dbReference type="Pfam" id="PF06961">
    <property type="entry name" value="DUF1294"/>
    <property type="match status" value="1"/>
</dbReference>
<keyword evidence="1" id="KW-1133">Transmembrane helix</keyword>
<sequence length="88" mass="9861">MTQTILYILGAANLGAFIQMAIDKRLAIKERRRIPEAQLIAPTFFGGFPGILLGMLVFHHKTQKRSFQLKLLIAVIIFSAAIYACTRL</sequence>
<evidence type="ECO:0000313" key="3">
    <source>
        <dbReference type="Proteomes" id="UP001290861"/>
    </source>
</evidence>
<reference evidence="2 3" key="1">
    <citation type="journal article" date="2024" name="Appl. Environ. Microbiol.">
        <title>Pontiella agarivorans sp. nov., a novel marine anaerobic bacterium capable of degrading macroalgal polysaccharides and fixing nitrogen.</title>
        <authorList>
            <person name="Liu N."/>
            <person name="Kivenson V."/>
            <person name="Peng X."/>
            <person name="Cui Z."/>
            <person name="Lankiewicz T.S."/>
            <person name="Gosselin K.M."/>
            <person name="English C.J."/>
            <person name="Blair E.M."/>
            <person name="O'Malley M.A."/>
            <person name="Valentine D.L."/>
        </authorList>
    </citation>
    <scope>NUCLEOTIDE SEQUENCE [LARGE SCALE GENOMIC DNA]</scope>
    <source>
        <strain evidence="2 3">NLcol2</strain>
    </source>
</reference>
<keyword evidence="3" id="KW-1185">Reference proteome</keyword>
<evidence type="ECO:0000313" key="2">
    <source>
        <dbReference type="EMBL" id="MDZ8120135.1"/>
    </source>
</evidence>
<comment type="caution">
    <text evidence="2">The sequence shown here is derived from an EMBL/GenBank/DDBJ whole genome shotgun (WGS) entry which is preliminary data.</text>
</comment>
<keyword evidence="1" id="KW-0472">Membrane</keyword>
<dbReference type="Proteomes" id="UP001290861">
    <property type="component" value="Unassembled WGS sequence"/>
</dbReference>
<feature type="transmembrane region" description="Helical" evidence="1">
    <location>
        <begin position="6"/>
        <end position="27"/>
    </location>
</feature>
<feature type="transmembrane region" description="Helical" evidence="1">
    <location>
        <begin position="39"/>
        <end position="60"/>
    </location>
</feature>
<organism evidence="2 3">
    <name type="scientific">Pontiella agarivorans</name>
    <dbReference type="NCBI Taxonomy" id="3038953"/>
    <lineage>
        <taxon>Bacteria</taxon>
        <taxon>Pseudomonadati</taxon>
        <taxon>Kiritimatiellota</taxon>
        <taxon>Kiritimatiellia</taxon>
        <taxon>Kiritimatiellales</taxon>
        <taxon>Pontiellaceae</taxon>
        <taxon>Pontiella</taxon>
    </lineage>
</organism>
<dbReference type="RefSeq" id="WP_322609910.1">
    <property type="nucleotide sequence ID" value="NZ_JARVCO010000012.1"/>
</dbReference>
<keyword evidence="1" id="KW-0812">Transmembrane</keyword>
<gene>
    <name evidence="2" type="ORF">P9H32_16005</name>
</gene>
<feature type="transmembrane region" description="Helical" evidence="1">
    <location>
        <begin position="66"/>
        <end position="85"/>
    </location>
</feature>